<evidence type="ECO:0000313" key="1">
    <source>
        <dbReference type="EMBL" id="MFC3884797.1"/>
    </source>
</evidence>
<reference evidence="2" key="1">
    <citation type="journal article" date="2019" name="Int. J. Syst. Evol. Microbiol.">
        <title>The Global Catalogue of Microorganisms (GCM) 10K type strain sequencing project: providing services to taxonomists for standard genome sequencing and annotation.</title>
        <authorList>
            <consortium name="The Broad Institute Genomics Platform"/>
            <consortium name="The Broad Institute Genome Sequencing Center for Infectious Disease"/>
            <person name="Wu L."/>
            <person name="Ma J."/>
        </authorList>
    </citation>
    <scope>NUCLEOTIDE SEQUENCE [LARGE SCALE GENOMIC DNA]</scope>
    <source>
        <strain evidence="2">CCUG 61889</strain>
    </source>
</reference>
<name>A0ABV8B545_9BACI</name>
<proteinExistence type="predicted"/>
<evidence type="ECO:0000313" key="2">
    <source>
        <dbReference type="Proteomes" id="UP001595752"/>
    </source>
</evidence>
<comment type="caution">
    <text evidence="1">The sequence shown here is derived from an EMBL/GenBank/DDBJ whole genome shotgun (WGS) entry which is preliminary data.</text>
</comment>
<dbReference type="RefSeq" id="WP_377916618.1">
    <property type="nucleotide sequence ID" value="NZ_JBHRZT010000067.1"/>
</dbReference>
<dbReference type="EMBL" id="JBHRZT010000067">
    <property type="protein sequence ID" value="MFC3884797.1"/>
    <property type="molecule type" value="Genomic_DNA"/>
</dbReference>
<gene>
    <name evidence="1" type="ORF">ACFOU2_15510</name>
</gene>
<keyword evidence="2" id="KW-1185">Reference proteome</keyword>
<dbReference type="Proteomes" id="UP001595752">
    <property type="component" value="Unassembled WGS sequence"/>
</dbReference>
<dbReference type="Gene3D" id="3.40.50.300">
    <property type="entry name" value="P-loop containing nucleotide triphosphate hydrolases"/>
    <property type="match status" value="1"/>
</dbReference>
<sequence length="264" mass="30504">MQNIVVKIGEHFASIYSKSERLIRWIQTYFQVIEWIPSLKTNSPYLLIHIEEGYGIPFVDYHVEIDSNPSGIIYRRADYFLEVNHDYSEASISVYDELALKHALHNLYSAFIIHNRWGLLIHSSCVEHQEKAYLFAGQSGAGKSTVARLSAPRPILSDEATLVKINENQVTVFDSPFRSELTSPYLPHSCNLSSIYLLVQSLDVRTSSLKKSDALLELMDKIFYWHHDSSETAKLLNMCKQLVEQVPVYRMHFQKNDTFWELIS</sequence>
<dbReference type="InterPro" id="IPR027417">
    <property type="entry name" value="P-loop_NTPase"/>
</dbReference>
<accession>A0ABV8B545</accession>
<dbReference type="SUPFAM" id="SSF53795">
    <property type="entry name" value="PEP carboxykinase-like"/>
    <property type="match status" value="1"/>
</dbReference>
<protein>
    <submittedName>
        <fullName evidence="1">Uncharacterized protein</fullName>
    </submittedName>
</protein>
<organism evidence="1 2">
    <name type="scientific">Bacillus songklensis</name>
    <dbReference type="NCBI Taxonomy" id="1069116"/>
    <lineage>
        <taxon>Bacteria</taxon>
        <taxon>Bacillati</taxon>
        <taxon>Bacillota</taxon>
        <taxon>Bacilli</taxon>
        <taxon>Bacillales</taxon>
        <taxon>Bacillaceae</taxon>
        <taxon>Bacillus</taxon>
    </lineage>
</organism>